<keyword evidence="7 11" id="KW-0863">Zinc-finger</keyword>
<comment type="caution">
    <text evidence="15">The sequence shown here is derived from an EMBL/GenBank/DDBJ whole genome shotgun (WGS) entry which is preliminary data.</text>
</comment>
<dbReference type="EMBL" id="NEDP02005558">
    <property type="protein sequence ID" value="OWF38678.1"/>
    <property type="molecule type" value="Genomic_DNA"/>
</dbReference>
<dbReference type="PANTHER" id="PTHR10131:SF153">
    <property type="entry name" value="RING-TYPE DOMAIN-CONTAINING PROTEIN"/>
    <property type="match status" value="1"/>
</dbReference>
<dbReference type="GO" id="GO:0005737">
    <property type="term" value="C:cytoplasm"/>
    <property type="evidence" value="ECO:0007669"/>
    <property type="project" value="UniProtKB-SubCell"/>
</dbReference>
<evidence type="ECO:0000256" key="12">
    <source>
        <dbReference type="SAM" id="Coils"/>
    </source>
</evidence>
<accession>A0A210PQC6</accession>
<dbReference type="SMART" id="SM00061">
    <property type="entry name" value="MATH"/>
    <property type="match status" value="1"/>
</dbReference>
<dbReference type="InterPro" id="IPR013083">
    <property type="entry name" value="Znf_RING/FYVE/PHD"/>
</dbReference>
<dbReference type="GO" id="GO:0007165">
    <property type="term" value="P:signal transduction"/>
    <property type="evidence" value="ECO:0007669"/>
    <property type="project" value="InterPro"/>
</dbReference>
<organism evidence="15 16">
    <name type="scientific">Mizuhopecten yessoensis</name>
    <name type="common">Japanese scallop</name>
    <name type="synonym">Patinopecten yessoensis</name>
    <dbReference type="NCBI Taxonomy" id="6573"/>
    <lineage>
        <taxon>Eukaryota</taxon>
        <taxon>Metazoa</taxon>
        <taxon>Spiralia</taxon>
        <taxon>Lophotrochozoa</taxon>
        <taxon>Mollusca</taxon>
        <taxon>Bivalvia</taxon>
        <taxon>Autobranchia</taxon>
        <taxon>Pteriomorphia</taxon>
        <taxon>Pectinida</taxon>
        <taxon>Pectinoidea</taxon>
        <taxon>Pectinidae</taxon>
        <taxon>Mizuhopecten</taxon>
    </lineage>
</organism>
<keyword evidence="6" id="KW-0677">Repeat</keyword>
<evidence type="ECO:0000256" key="9">
    <source>
        <dbReference type="ARBA" id="ARBA00022843"/>
    </source>
</evidence>
<dbReference type="FunFam" id="2.60.210.10:FF:000001">
    <property type="entry name" value="TNF receptor-associated factor"/>
    <property type="match status" value="1"/>
</dbReference>
<evidence type="ECO:0000256" key="3">
    <source>
        <dbReference type="ARBA" id="ARBA00022499"/>
    </source>
</evidence>
<feature type="domain" description="MATH" evidence="13">
    <location>
        <begin position="289"/>
        <end position="434"/>
    </location>
</feature>
<dbReference type="InterPro" id="IPR002083">
    <property type="entry name" value="MATH/TRAF_dom"/>
</dbReference>
<evidence type="ECO:0000256" key="6">
    <source>
        <dbReference type="ARBA" id="ARBA00022737"/>
    </source>
</evidence>
<evidence type="ECO:0000256" key="11">
    <source>
        <dbReference type="PROSITE-ProRule" id="PRU00207"/>
    </source>
</evidence>
<evidence type="ECO:0000259" key="13">
    <source>
        <dbReference type="PROSITE" id="PS50144"/>
    </source>
</evidence>
<feature type="coiled-coil region" evidence="12">
    <location>
        <begin position="142"/>
        <end position="179"/>
    </location>
</feature>
<dbReference type="AlphaFoldDB" id="A0A210PQC6"/>
<evidence type="ECO:0000256" key="7">
    <source>
        <dbReference type="ARBA" id="ARBA00022771"/>
    </source>
</evidence>
<dbReference type="SUPFAM" id="SSF49599">
    <property type="entry name" value="TRAF domain-like"/>
    <property type="match status" value="2"/>
</dbReference>
<keyword evidence="15" id="KW-0675">Receptor</keyword>
<evidence type="ECO:0000256" key="5">
    <source>
        <dbReference type="ARBA" id="ARBA00022723"/>
    </source>
</evidence>
<dbReference type="PROSITE" id="PS50144">
    <property type="entry name" value="MATH"/>
    <property type="match status" value="1"/>
</dbReference>
<keyword evidence="16" id="KW-1185">Reference proteome</keyword>
<keyword evidence="4" id="KW-0053">Apoptosis</keyword>
<reference evidence="15 16" key="1">
    <citation type="journal article" date="2017" name="Nat. Ecol. Evol.">
        <title>Scallop genome provides insights into evolution of bilaterian karyotype and development.</title>
        <authorList>
            <person name="Wang S."/>
            <person name="Zhang J."/>
            <person name="Jiao W."/>
            <person name="Li J."/>
            <person name="Xun X."/>
            <person name="Sun Y."/>
            <person name="Guo X."/>
            <person name="Huan P."/>
            <person name="Dong B."/>
            <person name="Zhang L."/>
            <person name="Hu X."/>
            <person name="Sun X."/>
            <person name="Wang J."/>
            <person name="Zhao C."/>
            <person name="Wang Y."/>
            <person name="Wang D."/>
            <person name="Huang X."/>
            <person name="Wang R."/>
            <person name="Lv J."/>
            <person name="Li Y."/>
            <person name="Zhang Z."/>
            <person name="Liu B."/>
            <person name="Lu W."/>
            <person name="Hui Y."/>
            <person name="Liang J."/>
            <person name="Zhou Z."/>
            <person name="Hou R."/>
            <person name="Li X."/>
            <person name="Liu Y."/>
            <person name="Li H."/>
            <person name="Ning X."/>
            <person name="Lin Y."/>
            <person name="Zhao L."/>
            <person name="Xing Q."/>
            <person name="Dou J."/>
            <person name="Li Y."/>
            <person name="Mao J."/>
            <person name="Guo H."/>
            <person name="Dou H."/>
            <person name="Li T."/>
            <person name="Mu C."/>
            <person name="Jiang W."/>
            <person name="Fu Q."/>
            <person name="Fu X."/>
            <person name="Miao Y."/>
            <person name="Liu J."/>
            <person name="Yu Q."/>
            <person name="Li R."/>
            <person name="Liao H."/>
            <person name="Li X."/>
            <person name="Kong Y."/>
            <person name="Jiang Z."/>
            <person name="Chourrout D."/>
            <person name="Li R."/>
            <person name="Bao Z."/>
        </authorList>
    </citation>
    <scope>NUCLEOTIDE SEQUENCE [LARGE SCALE GENOMIC DNA]</scope>
    <source>
        <strain evidence="15 16">PY_sf001</strain>
    </source>
</reference>
<evidence type="ECO:0000313" key="15">
    <source>
        <dbReference type="EMBL" id="OWF38678.1"/>
    </source>
</evidence>
<dbReference type="Pfam" id="PF02176">
    <property type="entry name" value="zf-TRAF"/>
    <property type="match status" value="1"/>
</dbReference>
<keyword evidence="5 11" id="KW-0479">Metal-binding</keyword>
<sequence length="443" mass="50426">MRQNHEASCTYRGKKCDKCGQAVLQSEIESHMSNLCEYREVSCHYCSEPICLTAIEDHKSECRRFPLSCPNECGIHEILREQMDSHLDQCPRKKIACTFAKYGCENKGTETEMTTHKKESVSVHLDMLVKPLIIPNQQNEPLSTKLSELENMKNTLDNVIQENARIPQLVEENKKLQKEVQLNKTSIHEMKKYLASNGERVIQTGRRLEDKASVESVDTLKNEVTVMKEALQTSNQRMTNIERAGVVVGGAGGGNSKVIQQVEKQVGHMDIRLCELDLRLQLQETVNYDGVLMWKIRDYSRRKREAVSGKTLSLYSQPFYTSRYGYKLCGRIYLNGDGTGKGSHLSFFLVVMRGDFDALLPWPFQLPISMKLLDQNGTYQHVSEQFMPNASSGSFQRPKSEMNVACGVPRFALHTKLETETYLRDDTIFLRVAVDSSNAQTLY</sequence>
<keyword evidence="2" id="KW-0963">Cytoplasm</keyword>
<feature type="zinc finger region" description="TRAF-type" evidence="11">
    <location>
        <begin position="5"/>
        <end position="46"/>
    </location>
</feature>
<keyword evidence="8 11" id="KW-0862">Zinc</keyword>
<keyword evidence="10 12" id="KW-0175">Coiled coil</keyword>
<feature type="domain" description="TRAF-type" evidence="14">
    <location>
        <begin position="58"/>
        <end position="104"/>
    </location>
</feature>
<dbReference type="Pfam" id="PF21355">
    <property type="entry name" value="TRAF-mep_MATH"/>
    <property type="match status" value="1"/>
</dbReference>
<gene>
    <name evidence="15" type="ORF">KP79_PYT10806</name>
</gene>
<proteinExistence type="predicted"/>
<dbReference type="Proteomes" id="UP000242188">
    <property type="component" value="Unassembled WGS sequence"/>
</dbReference>
<dbReference type="PIRSF" id="PIRSF015614">
    <property type="entry name" value="TRAF"/>
    <property type="match status" value="1"/>
</dbReference>
<dbReference type="GO" id="GO:0009898">
    <property type="term" value="C:cytoplasmic side of plasma membrane"/>
    <property type="evidence" value="ECO:0007669"/>
    <property type="project" value="TreeGrafter"/>
</dbReference>
<keyword evidence="9" id="KW-0832">Ubl conjugation</keyword>
<dbReference type="PANTHER" id="PTHR10131">
    <property type="entry name" value="TNF RECEPTOR ASSOCIATED FACTOR"/>
    <property type="match status" value="1"/>
</dbReference>
<dbReference type="GO" id="GO:0042981">
    <property type="term" value="P:regulation of apoptotic process"/>
    <property type="evidence" value="ECO:0007669"/>
    <property type="project" value="InterPro"/>
</dbReference>
<evidence type="ECO:0000256" key="10">
    <source>
        <dbReference type="ARBA" id="ARBA00023054"/>
    </source>
</evidence>
<name>A0A210PQC6_MIZYE</name>
<evidence type="ECO:0000256" key="1">
    <source>
        <dbReference type="ARBA" id="ARBA00004496"/>
    </source>
</evidence>
<dbReference type="Gene3D" id="2.60.210.10">
    <property type="entry name" value="Apoptosis, Tumor Necrosis Factor Receptor Associated Protein 2, Chain A"/>
    <property type="match status" value="1"/>
</dbReference>
<dbReference type="STRING" id="6573.A0A210PQC6"/>
<feature type="domain" description="TRAF-type" evidence="14">
    <location>
        <begin position="5"/>
        <end position="46"/>
    </location>
</feature>
<feature type="zinc finger region" description="TRAF-type" evidence="11">
    <location>
        <begin position="58"/>
        <end position="104"/>
    </location>
</feature>
<dbReference type="OrthoDB" id="5980013at2759"/>
<evidence type="ECO:0000256" key="4">
    <source>
        <dbReference type="ARBA" id="ARBA00022703"/>
    </source>
</evidence>
<evidence type="ECO:0000256" key="2">
    <source>
        <dbReference type="ARBA" id="ARBA00022490"/>
    </source>
</evidence>
<protein>
    <submittedName>
        <fullName evidence="15">TNF receptor-associated factor 3</fullName>
    </submittedName>
</protein>
<dbReference type="GO" id="GO:0043122">
    <property type="term" value="P:regulation of canonical NF-kappaB signal transduction"/>
    <property type="evidence" value="ECO:0007669"/>
    <property type="project" value="TreeGrafter"/>
</dbReference>
<dbReference type="InterPro" id="IPR008974">
    <property type="entry name" value="TRAF-like"/>
</dbReference>
<dbReference type="PROSITE" id="PS50145">
    <property type="entry name" value="ZF_TRAF"/>
    <property type="match status" value="2"/>
</dbReference>
<dbReference type="Gene3D" id="3.30.40.10">
    <property type="entry name" value="Zinc/RING finger domain, C3HC4 (zinc finger)"/>
    <property type="match status" value="2"/>
</dbReference>
<dbReference type="GO" id="GO:0005164">
    <property type="term" value="F:tumor necrosis factor receptor binding"/>
    <property type="evidence" value="ECO:0007669"/>
    <property type="project" value="TreeGrafter"/>
</dbReference>
<dbReference type="InterPro" id="IPR001293">
    <property type="entry name" value="Znf_TRAF"/>
</dbReference>
<comment type="subcellular location">
    <subcellularLocation>
        <location evidence="1">Cytoplasm</location>
    </subcellularLocation>
</comment>
<dbReference type="GO" id="GO:0006915">
    <property type="term" value="P:apoptotic process"/>
    <property type="evidence" value="ECO:0007669"/>
    <property type="project" value="UniProtKB-KW"/>
</dbReference>
<dbReference type="InterPro" id="IPR012227">
    <property type="entry name" value="TNF_rcpt-assoc_TRAF_met"/>
</dbReference>
<dbReference type="GO" id="GO:0008270">
    <property type="term" value="F:zinc ion binding"/>
    <property type="evidence" value="ECO:0007669"/>
    <property type="project" value="UniProtKB-KW"/>
</dbReference>
<evidence type="ECO:0000259" key="14">
    <source>
        <dbReference type="PROSITE" id="PS50145"/>
    </source>
</evidence>
<evidence type="ECO:0000256" key="8">
    <source>
        <dbReference type="ARBA" id="ARBA00022833"/>
    </source>
</evidence>
<evidence type="ECO:0000313" key="16">
    <source>
        <dbReference type="Proteomes" id="UP000242188"/>
    </source>
</evidence>
<dbReference type="InterPro" id="IPR049342">
    <property type="entry name" value="TRAF1-6_MATH_dom"/>
</dbReference>
<keyword evidence="3" id="KW-1017">Isopeptide bond</keyword>